<dbReference type="GO" id="GO:0000978">
    <property type="term" value="F:RNA polymerase II cis-regulatory region sequence-specific DNA binding"/>
    <property type="evidence" value="ECO:0007669"/>
    <property type="project" value="TreeGrafter"/>
</dbReference>
<dbReference type="InterPro" id="IPR050560">
    <property type="entry name" value="MYB_TF"/>
</dbReference>
<dbReference type="EMBL" id="MPUH01000224">
    <property type="protein sequence ID" value="OMJ85856.1"/>
    <property type="molecule type" value="Genomic_DNA"/>
</dbReference>
<dbReference type="PANTHER" id="PTHR45614:SF274">
    <property type="entry name" value="MYB-LIKE DNA-BINDING PROTEIN"/>
    <property type="match status" value="1"/>
</dbReference>
<accession>A0A1R2CA25</accession>
<organism evidence="3 4">
    <name type="scientific">Stentor coeruleus</name>
    <dbReference type="NCBI Taxonomy" id="5963"/>
    <lineage>
        <taxon>Eukaryota</taxon>
        <taxon>Sar</taxon>
        <taxon>Alveolata</taxon>
        <taxon>Ciliophora</taxon>
        <taxon>Postciliodesmatophora</taxon>
        <taxon>Heterotrichea</taxon>
        <taxon>Heterotrichida</taxon>
        <taxon>Stentoridae</taxon>
        <taxon>Stentor</taxon>
    </lineage>
</organism>
<feature type="domain" description="Myb-like" evidence="1">
    <location>
        <begin position="47"/>
        <end position="106"/>
    </location>
</feature>
<dbReference type="SUPFAM" id="SSF46689">
    <property type="entry name" value="Homeodomain-like"/>
    <property type="match status" value="1"/>
</dbReference>
<evidence type="ECO:0000259" key="2">
    <source>
        <dbReference type="PROSITE" id="PS51294"/>
    </source>
</evidence>
<feature type="domain" description="HTH myb-type" evidence="2">
    <location>
        <begin position="107"/>
        <end position="161"/>
    </location>
</feature>
<gene>
    <name evidence="3" type="ORF">SteCoe_12771</name>
</gene>
<protein>
    <submittedName>
        <fullName evidence="3">Uncharacterized protein</fullName>
    </submittedName>
</protein>
<evidence type="ECO:0000313" key="3">
    <source>
        <dbReference type="EMBL" id="OMJ85856.1"/>
    </source>
</evidence>
<dbReference type="OrthoDB" id="2143914at2759"/>
<sequence length="197" mass="23159">MKLIESNPSAKPYQITSGVWMVPCRVDEARKTYIPSIKPFKNGKKSTRNDSRQTWTMEEDEKLKEIILNRGARQWSAIAIEINTLIHNGVPFRRGKQCRERWLGHLSPTIEKTKWSKAEDNLIMNQQALLGNRWCVIAKLLPGRTENQVKNRWRRMEKINKRMQEQTIANLDITGLSKTIESYWKSGFWPPLPYDYQ</sequence>
<dbReference type="PROSITE" id="PS50090">
    <property type="entry name" value="MYB_LIKE"/>
    <property type="match status" value="2"/>
</dbReference>
<dbReference type="AlphaFoldDB" id="A0A1R2CA25"/>
<dbReference type="Proteomes" id="UP000187209">
    <property type="component" value="Unassembled WGS sequence"/>
</dbReference>
<reference evidence="3 4" key="1">
    <citation type="submission" date="2016-11" db="EMBL/GenBank/DDBJ databases">
        <title>The macronuclear genome of Stentor coeruleus: a giant cell with tiny introns.</title>
        <authorList>
            <person name="Slabodnick M."/>
            <person name="Ruby J.G."/>
            <person name="Reiff S.B."/>
            <person name="Swart E.C."/>
            <person name="Gosai S."/>
            <person name="Prabakaran S."/>
            <person name="Witkowska E."/>
            <person name="Larue G.E."/>
            <person name="Fisher S."/>
            <person name="Freeman R.M."/>
            <person name="Gunawardena J."/>
            <person name="Chu W."/>
            <person name="Stover N.A."/>
            <person name="Gregory B.D."/>
            <person name="Nowacki M."/>
            <person name="Derisi J."/>
            <person name="Roy S.W."/>
            <person name="Marshall W.F."/>
            <person name="Sood P."/>
        </authorList>
    </citation>
    <scope>NUCLEOTIDE SEQUENCE [LARGE SCALE GENOMIC DNA]</scope>
    <source>
        <strain evidence="3">WM001</strain>
    </source>
</reference>
<evidence type="ECO:0000313" key="4">
    <source>
        <dbReference type="Proteomes" id="UP000187209"/>
    </source>
</evidence>
<feature type="domain" description="HTH myb-type" evidence="2">
    <location>
        <begin position="52"/>
        <end position="106"/>
    </location>
</feature>
<feature type="domain" description="Myb-like" evidence="1">
    <location>
        <begin position="107"/>
        <end position="157"/>
    </location>
</feature>
<dbReference type="Gene3D" id="1.10.10.60">
    <property type="entry name" value="Homeodomain-like"/>
    <property type="match status" value="2"/>
</dbReference>
<comment type="caution">
    <text evidence="3">The sequence shown here is derived from an EMBL/GenBank/DDBJ whole genome shotgun (WGS) entry which is preliminary data.</text>
</comment>
<dbReference type="Pfam" id="PF13921">
    <property type="entry name" value="Myb_DNA-bind_6"/>
    <property type="match status" value="1"/>
</dbReference>
<keyword evidence="4" id="KW-1185">Reference proteome</keyword>
<dbReference type="InterPro" id="IPR001005">
    <property type="entry name" value="SANT/Myb"/>
</dbReference>
<dbReference type="GO" id="GO:0005634">
    <property type="term" value="C:nucleus"/>
    <property type="evidence" value="ECO:0007669"/>
    <property type="project" value="TreeGrafter"/>
</dbReference>
<dbReference type="SMART" id="SM00717">
    <property type="entry name" value="SANT"/>
    <property type="match status" value="2"/>
</dbReference>
<dbReference type="GO" id="GO:0000981">
    <property type="term" value="F:DNA-binding transcription factor activity, RNA polymerase II-specific"/>
    <property type="evidence" value="ECO:0007669"/>
    <property type="project" value="TreeGrafter"/>
</dbReference>
<evidence type="ECO:0000259" key="1">
    <source>
        <dbReference type="PROSITE" id="PS50090"/>
    </source>
</evidence>
<dbReference type="InterPro" id="IPR009057">
    <property type="entry name" value="Homeodomain-like_sf"/>
</dbReference>
<dbReference type="PANTHER" id="PTHR45614">
    <property type="entry name" value="MYB PROTEIN-RELATED"/>
    <property type="match status" value="1"/>
</dbReference>
<dbReference type="InterPro" id="IPR017930">
    <property type="entry name" value="Myb_dom"/>
</dbReference>
<name>A0A1R2CA25_9CILI</name>
<dbReference type="CDD" id="cd00167">
    <property type="entry name" value="SANT"/>
    <property type="match status" value="2"/>
</dbReference>
<proteinExistence type="predicted"/>
<dbReference type="PROSITE" id="PS51294">
    <property type="entry name" value="HTH_MYB"/>
    <property type="match status" value="2"/>
</dbReference>